<dbReference type="OrthoDB" id="9805604at2"/>
<dbReference type="Proteomes" id="UP000318538">
    <property type="component" value="Chromosome"/>
</dbReference>
<dbReference type="Pfam" id="PF02348">
    <property type="entry name" value="CTP_transf_3"/>
    <property type="match status" value="1"/>
</dbReference>
<protein>
    <submittedName>
        <fullName evidence="1">CMP-N,N'-diacetyllegionaminic acid synthase</fullName>
        <ecNumber evidence="1">2.7.7.82</ecNumber>
    </submittedName>
</protein>
<dbReference type="AlphaFoldDB" id="A0A517N8R4"/>
<dbReference type="InterPro" id="IPR029044">
    <property type="entry name" value="Nucleotide-diphossugar_trans"/>
</dbReference>
<dbReference type="SUPFAM" id="SSF53448">
    <property type="entry name" value="Nucleotide-diphospho-sugar transferases"/>
    <property type="match status" value="1"/>
</dbReference>
<keyword evidence="1" id="KW-0548">Nucleotidyltransferase</keyword>
<gene>
    <name evidence="1" type="primary">neuA</name>
    <name evidence="1" type="ORF">K227x_18860</name>
</gene>
<keyword evidence="2" id="KW-1185">Reference proteome</keyword>
<dbReference type="Gene3D" id="3.90.550.10">
    <property type="entry name" value="Spore Coat Polysaccharide Biosynthesis Protein SpsA, Chain A"/>
    <property type="match status" value="1"/>
</dbReference>
<dbReference type="GO" id="GO:0008781">
    <property type="term" value="F:N-acylneuraminate cytidylyltransferase activity"/>
    <property type="evidence" value="ECO:0007669"/>
    <property type="project" value="TreeGrafter"/>
</dbReference>
<dbReference type="InterPro" id="IPR050793">
    <property type="entry name" value="CMP-NeuNAc_synthase"/>
</dbReference>
<dbReference type="RefSeq" id="WP_145169174.1">
    <property type="nucleotide sequence ID" value="NZ_CP036525.1"/>
</dbReference>
<name>A0A517N8R4_9BACT</name>
<evidence type="ECO:0000313" key="2">
    <source>
        <dbReference type="Proteomes" id="UP000318538"/>
    </source>
</evidence>
<dbReference type="PANTHER" id="PTHR21485">
    <property type="entry name" value="HAD SUPERFAMILY MEMBERS CMAS AND KDSC"/>
    <property type="match status" value="1"/>
</dbReference>
<dbReference type="PANTHER" id="PTHR21485:SF6">
    <property type="entry name" value="N-ACYLNEURAMINATE CYTIDYLYLTRANSFERASE-RELATED"/>
    <property type="match status" value="1"/>
</dbReference>
<dbReference type="EMBL" id="CP036525">
    <property type="protein sequence ID" value="QDT03502.1"/>
    <property type="molecule type" value="Genomic_DNA"/>
</dbReference>
<proteinExistence type="predicted"/>
<keyword evidence="1" id="KW-0808">Transferase</keyword>
<dbReference type="CDD" id="cd02513">
    <property type="entry name" value="CMP-NeuAc_Synthase"/>
    <property type="match status" value="1"/>
</dbReference>
<dbReference type="InterPro" id="IPR003329">
    <property type="entry name" value="Cytidylyl_trans"/>
</dbReference>
<reference evidence="1 2" key="1">
    <citation type="submission" date="2019-02" db="EMBL/GenBank/DDBJ databases">
        <title>Deep-cultivation of Planctomycetes and their phenomic and genomic characterization uncovers novel biology.</title>
        <authorList>
            <person name="Wiegand S."/>
            <person name="Jogler M."/>
            <person name="Boedeker C."/>
            <person name="Pinto D."/>
            <person name="Vollmers J."/>
            <person name="Rivas-Marin E."/>
            <person name="Kohn T."/>
            <person name="Peeters S.H."/>
            <person name="Heuer A."/>
            <person name="Rast P."/>
            <person name="Oberbeckmann S."/>
            <person name="Bunk B."/>
            <person name="Jeske O."/>
            <person name="Meyerdierks A."/>
            <person name="Storesund J.E."/>
            <person name="Kallscheuer N."/>
            <person name="Luecker S."/>
            <person name="Lage O.M."/>
            <person name="Pohl T."/>
            <person name="Merkel B.J."/>
            <person name="Hornburger P."/>
            <person name="Mueller R.-W."/>
            <person name="Bruemmer F."/>
            <person name="Labrenz M."/>
            <person name="Spormann A.M."/>
            <person name="Op den Camp H."/>
            <person name="Overmann J."/>
            <person name="Amann R."/>
            <person name="Jetten M.S.M."/>
            <person name="Mascher T."/>
            <person name="Medema M.H."/>
            <person name="Devos D.P."/>
            <person name="Kaster A.-K."/>
            <person name="Ovreas L."/>
            <person name="Rohde M."/>
            <person name="Galperin M.Y."/>
            <person name="Jogler C."/>
        </authorList>
    </citation>
    <scope>NUCLEOTIDE SEQUENCE [LARGE SCALE GENOMIC DNA]</scope>
    <source>
        <strain evidence="1 2">K22_7</strain>
    </source>
</reference>
<accession>A0A517N8R4</accession>
<evidence type="ECO:0000313" key="1">
    <source>
        <dbReference type="EMBL" id="QDT03502.1"/>
    </source>
</evidence>
<sequence length="237" mass="25928">MKYLGIIPARGGSKGIIQKNLQPLGGRPLIAWTIDAANACRELDHVIVSTDCQQIADTARSFGADVPFMRPPELSTDTATSFDAVCHAVDNVFGYDAMVLLQPTSPLRSATDLSHAIQHFESSGASSLVSVCPASKHPNWMKTIDANGKLHAYQEQITATRRQDLKPVYALNGAIYISKIDAMRSSGSIVTDDAVAFVMPPDKSHDIDTEIDLKICEMLLRHQQSTDDRPHPLRPQH</sequence>
<organism evidence="1 2">
    <name type="scientific">Rubripirellula lacrimiformis</name>
    <dbReference type="NCBI Taxonomy" id="1930273"/>
    <lineage>
        <taxon>Bacteria</taxon>
        <taxon>Pseudomonadati</taxon>
        <taxon>Planctomycetota</taxon>
        <taxon>Planctomycetia</taxon>
        <taxon>Pirellulales</taxon>
        <taxon>Pirellulaceae</taxon>
        <taxon>Rubripirellula</taxon>
    </lineage>
</organism>
<dbReference type="KEGG" id="rlc:K227x_18860"/>
<dbReference type="EC" id="2.7.7.82" evidence="1"/>